<keyword evidence="6 9" id="KW-1133">Transmembrane helix</keyword>
<dbReference type="FunCoup" id="A0A5J5ENA4">
    <property type="interactions" value="287"/>
</dbReference>
<dbReference type="EMBL" id="VXIS01000176">
    <property type="protein sequence ID" value="KAA8898904.1"/>
    <property type="molecule type" value="Genomic_DNA"/>
</dbReference>
<dbReference type="InterPro" id="IPR002524">
    <property type="entry name" value="Cation_efflux"/>
</dbReference>
<feature type="domain" description="Cation efflux protein cytoplasmic" evidence="11">
    <location>
        <begin position="353"/>
        <end position="431"/>
    </location>
</feature>
<evidence type="ECO:0000256" key="7">
    <source>
        <dbReference type="ARBA" id="ARBA00023136"/>
    </source>
</evidence>
<dbReference type="SUPFAM" id="SSF160240">
    <property type="entry name" value="Cation efflux protein cytoplasmic domain-like"/>
    <property type="match status" value="1"/>
</dbReference>
<dbReference type="OrthoDB" id="9944568at2759"/>
<feature type="transmembrane region" description="Helical" evidence="9">
    <location>
        <begin position="284"/>
        <end position="308"/>
    </location>
</feature>
<feature type="transmembrane region" description="Helical" evidence="9">
    <location>
        <begin position="320"/>
        <end position="341"/>
    </location>
</feature>
<dbReference type="PANTHER" id="PTHR45820">
    <property type="entry name" value="FI23527P1"/>
    <property type="match status" value="1"/>
</dbReference>
<dbReference type="InterPro" id="IPR036837">
    <property type="entry name" value="Cation_efflux_CTD_sf"/>
</dbReference>
<feature type="transmembrane region" description="Helical" evidence="9">
    <location>
        <begin position="12"/>
        <end position="34"/>
    </location>
</feature>
<dbReference type="AlphaFoldDB" id="A0A5J5ENA4"/>
<feature type="domain" description="Cation efflux protein transmembrane" evidence="10">
    <location>
        <begin position="12"/>
        <end position="349"/>
    </location>
</feature>
<feature type="transmembrane region" description="Helical" evidence="9">
    <location>
        <begin position="40"/>
        <end position="56"/>
    </location>
</feature>
<evidence type="ECO:0000256" key="1">
    <source>
        <dbReference type="ARBA" id="ARBA00004141"/>
    </source>
</evidence>
<dbReference type="SUPFAM" id="SSF161111">
    <property type="entry name" value="Cation efflux protein transmembrane domain-like"/>
    <property type="match status" value="1"/>
</dbReference>
<evidence type="ECO:0000259" key="11">
    <source>
        <dbReference type="Pfam" id="PF16916"/>
    </source>
</evidence>
<comment type="similarity">
    <text evidence="2">Belongs to the cation diffusion facilitator (CDF) transporter (TC 2.A.4) family. SLC30A subfamily.</text>
</comment>
<feature type="compositionally biased region" description="Basic residues" evidence="8">
    <location>
        <begin position="261"/>
        <end position="274"/>
    </location>
</feature>
<accession>A0A5J5ENA4</accession>
<feature type="transmembrane region" description="Helical" evidence="9">
    <location>
        <begin position="110"/>
        <end position="131"/>
    </location>
</feature>
<protein>
    <submittedName>
        <fullName evidence="12">Cation efflux protein</fullName>
    </submittedName>
</protein>
<dbReference type="Pfam" id="PF16916">
    <property type="entry name" value="ZT_dimer"/>
    <property type="match status" value="1"/>
</dbReference>
<evidence type="ECO:0000256" key="3">
    <source>
        <dbReference type="ARBA" id="ARBA00022448"/>
    </source>
</evidence>
<evidence type="ECO:0000256" key="8">
    <source>
        <dbReference type="SAM" id="MobiDB-lite"/>
    </source>
</evidence>
<evidence type="ECO:0000256" key="5">
    <source>
        <dbReference type="ARBA" id="ARBA00022833"/>
    </source>
</evidence>
<dbReference type="Pfam" id="PF01545">
    <property type="entry name" value="Cation_efflux"/>
    <property type="match status" value="1"/>
</dbReference>
<dbReference type="PANTHER" id="PTHR45820:SF4">
    <property type="entry name" value="ZINC TRANSPORTER 63C, ISOFORM F"/>
    <property type="match status" value="1"/>
</dbReference>
<name>A0A5J5ENA4_9PEZI</name>
<dbReference type="NCBIfam" id="TIGR01297">
    <property type="entry name" value="CDF"/>
    <property type="match status" value="1"/>
</dbReference>
<dbReference type="InterPro" id="IPR027470">
    <property type="entry name" value="Cation_efflux_CTD"/>
</dbReference>
<comment type="subcellular location">
    <subcellularLocation>
        <location evidence="1">Membrane</location>
        <topology evidence="1">Multi-pass membrane protein</topology>
    </subcellularLocation>
</comment>
<keyword evidence="3" id="KW-0813">Transport</keyword>
<evidence type="ECO:0000256" key="4">
    <source>
        <dbReference type="ARBA" id="ARBA00022692"/>
    </source>
</evidence>
<reference evidence="12 13" key="1">
    <citation type="submission" date="2019-09" db="EMBL/GenBank/DDBJ databases">
        <title>Draft genome of the ectomycorrhizal ascomycete Sphaerosporella brunnea.</title>
        <authorList>
            <consortium name="DOE Joint Genome Institute"/>
            <person name="Benucci G.M."/>
            <person name="Marozzi G."/>
            <person name="Antonielli L."/>
            <person name="Sanchez S."/>
            <person name="Marco P."/>
            <person name="Wang X."/>
            <person name="Falini L.B."/>
            <person name="Barry K."/>
            <person name="Haridas S."/>
            <person name="Lipzen A."/>
            <person name="Labutti K."/>
            <person name="Grigoriev I.V."/>
            <person name="Murat C."/>
            <person name="Martin F."/>
            <person name="Albertini E."/>
            <person name="Donnini D."/>
            <person name="Bonito G."/>
        </authorList>
    </citation>
    <scope>NUCLEOTIDE SEQUENCE [LARGE SCALE GENOMIC DNA]</scope>
    <source>
        <strain evidence="12 13">Sb_GMNB300</strain>
    </source>
</reference>
<dbReference type="Proteomes" id="UP000326924">
    <property type="component" value="Unassembled WGS sequence"/>
</dbReference>
<feature type="compositionally biased region" description="Acidic residues" evidence="8">
    <location>
        <begin position="227"/>
        <end position="236"/>
    </location>
</feature>
<evidence type="ECO:0000256" key="6">
    <source>
        <dbReference type="ARBA" id="ARBA00022989"/>
    </source>
</evidence>
<dbReference type="GO" id="GO:0006882">
    <property type="term" value="P:intracellular zinc ion homeostasis"/>
    <property type="evidence" value="ECO:0007669"/>
    <property type="project" value="TreeGrafter"/>
</dbReference>
<evidence type="ECO:0000256" key="9">
    <source>
        <dbReference type="SAM" id="Phobius"/>
    </source>
</evidence>
<feature type="compositionally biased region" description="Low complexity" evidence="8">
    <location>
        <begin position="217"/>
        <end position="226"/>
    </location>
</feature>
<organism evidence="12 13">
    <name type="scientific">Sphaerosporella brunnea</name>
    <dbReference type="NCBI Taxonomy" id="1250544"/>
    <lineage>
        <taxon>Eukaryota</taxon>
        <taxon>Fungi</taxon>
        <taxon>Dikarya</taxon>
        <taxon>Ascomycota</taxon>
        <taxon>Pezizomycotina</taxon>
        <taxon>Pezizomycetes</taxon>
        <taxon>Pezizales</taxon>
        <taxon>Pyronemataceae</taxon>
        <taxon>Sphaerosporella</taxon>
    </lineage>
</organism>
<comment type="caution">
    <text evidence="12">The sequence shown here is derived from an EMBL/GenBank/DDBJ whole genome shotgun (WGS) entry which is preliminary data.</text>
</comment>
<gene>
    <name evidence="12" type="ORF">FN846DRAFT_961497</name>
</gene>
<keyword evidence="13" id="KW-1185">Reference proteome</keyword>
<dbReference type="GO" id="GO:0005385">
    <property type="term" value="F:zinc ion transmembrane transporter activity"/>
    <property type="evidence" value="ECO:0007669"/>
    <property type="project" value="TreeGrafter"/>
</dbReference>
<evidence type="ECO:0000313" key="13">
    <source>
        <dbReference type="Proteomes" id="UP000326924"/>
    </source>
</evidence>
<dbReference type="InParanoid" id="A0A5J5ENA4"/>
<sequence>MGMSRSSRILTLLAIDTVFFFLEIIVGYTVHSLALVADSFHMLNDVFSLLVALWAIKLAKAKSTSDYTYGWQRAEVLGALVNGVFLLALCLSIFLEAIQRLFEPQIIKNPWLILGVGSAGLASNIVGLFLFHEHGHGHGHDHGHGPSGEEAAGLRQVHDEGDEDIEEELLRDEGDIESVLPDTVVRHMAESKPAQFAHPETHIHVHPAMNRAEVVNAAESEASESAVSDDEDETEQDERTPLFNDSGNKGHGRRRADSRSWHHGHHHSKPRKQKSTQNLNMRGVFLHVLGDALGNVGVMLTALFVQYAPRSPVLRPFTNYADPCISLIITIIIFSSAMPLVKSASKILLQGVPKGISLEEVKQDIASIPGVISVHELHIWQLSDVKLIASLHIQIGFDPESDRGVRYMRLAKAVRTCLHAFGVHSATIQPEFTPGRVEEGYGTVPPAEGEACLLECGDECETGKCCGLVDPSTVGQGSHGHAH</sequence>
<evidence type="ECO:0000259" key="10">
    <source>
        <dbReference type="Pfam" id="PF01545"/>
    </source>
</evidence>
<dbReference type="GO" id="GO:0016020">
    <property type="term" value="C:membrane"/>
    <property type="evidence" value="ECO:0007669"/>
    <property type="project" value="UniProtKB-SubCell"/>
</dbReference>
<evidence type="ECO:0000313" key="12">
    <source>
        <dbReference type="EMBL" id="KAA8898904.1"/>
    </source>
</evidence>
<proteinExistence type="inferred from homology"/>
<keyword evidence="7 9" id="KW-0472">Membrane</keyword>
<feature type="transmembrane region" description="Helical" evidence="9">
    <location>
        <begin position="76"/>
        <end position="98"/>
    </location>
</feature>
<keyword evidence="4 9" id="KW-0812">Transmembrane</keyword>
<dbReference type="Gene3D" id="1.20.1510.10">
    <property type="entry name" value="Cation efflux protein transmembrane domain"/>
    <property type="match status" value="2"/>
</dbReference>
<dbReference type="InterPro" id="IPR058533">
    <property type="entry name" value="Cation_efflux_TM"/>
</dbReference>
<keyword evidence="5" id="KW-0862">Zinc</keyword>
<evidence type="ECO:0000256" key="2">
    <source>
        <dbReference type="ARBA" id="ARBA00008873"/>
    </source>
</evidence>
<dbReference type="InterPro" id="IPR027469">
    <property type="entry name" value="Cation_efflux_TMD_sf"/>
</dbReference>
<dbReference type="FunFam" id="1.20.1510.10:FF:000024">
    <property type="entry name" value="Solute carrier family 30 (Zinc transporter), member 1"/>
    <property type="match status" value="1"/>
</dbReference>
<feature type="region of interest" description="Disordered" evidence="8">
    <location>
        <begin position="217"/>
        <end position="277"/>
    </location>
</feature>